<name>A0A9D2HP02_9BACT</name>
<dbReference type="AlphaFoldDB" id="A0A9D2HP02"/>
<dbReference type="InterPro" id="IPR003789">
    <property type="entry name" value="Asn/Gln_tRNA_amidoTrase-B-like"/>
</dbReference>
<dbReference type="PANTHER" id="PTHR28055:SF1">
    <property type="entry name" value="ALTERED INHERITANCE OF MITOCHONDRIA PROTEIN 41, MITOCHONDRIAL"/>
    <property type="match status" value="1"/>
</dbReference>
<dbReference type="InterPro" id="IPR042184">
    <property type="entry name" value="YqeY/Aim41_N"/>
</dbReference>
<protein>
    <submittedName>
        <fullName evidence="1">GatB/YqeY domain-containing protein</fullName>
    </submittedName>
</protein>
<reference evidence="1" key="2">
    <citation type="submission" date="2021-04" db="EMBL/GenBank/DDBJ databases">
        <authorList>
            <person name="Gilroy R."/>
        </authorList>
    </citation>
    <scope>NUCLEOTIDE SEQUENCE</scope>
    <source>
        <strain evidence="1">5032</strain>
    </source>
</reference>
<evidence type="ECO:0000313" key="2">
    <source>
        <dbReference type="Proteomes" id="UP000823821"/>
    </source>
</evidence>
<dbReference type="InterPro" id="IPR019004">
    <property type="entry name" value="YqeY/Aim41"/>
</dbReference>
<dbReference type="EMBL" id="DWZD01000034">
    <property type="protein sequence ID" value="HJA78918.1"/>
    <property type="molecule type" value="Genomic_DNA"/>
</dbReference>
<reference evidence="1" key="1">
    <citation type="journal article" date="2021" name="PeerJ">
        <title>Extensive microbial diversity within the chicken gut microbiome revealed by metagenomics and culture.</title>
        <authorList>
            <person name="Gilroy R."/>
            <person name="Ravi A."/>
            <person name="Getino M."/>
            <person name="Pursley I."/>
            <person name="Horton D.L."/>
            <person name="Alikhan N.F."/>
            <person name="Baker D."/>
            <person name="Gharbi K."/>
            <person name="Hall N."/>
            <person name="Watson M."/>
            <person name="Adriaenssens E.M."/>
            <person name="Foster-Nyarko E."/>
            <person name="Jarju S."/>
            <person name="Secka A."/>
            <person name="Antonio M."/>
            <person name="Oren A."/>
            <person name="Chaudhuri R.R."/>
            <person name="La Ragione R."/>
            <person name="Hildebrand F."/>
            <person name="Pallen M.J."/>
        </authorList>
    </citation>
    <scope>NUCLEOTIDE SEQUENCE</scope>
    <source>
        <strain evidence="1">5032</strain>
    </source>
</reference>
<dbReference type="PANTHER" id="PTHR28055">
    <property type="entry name" value="ALTERED INHERITANCE OF MITOCHONDRIA PROTEIN 41, MITOCHONDRIAL"/>
    <property type="match status" value="1"/>
</dbReference>
<dbReference type="InterPro" id="IPR023168">
    <property type="entry name" value="GatB_Yqey_C_2"/>
</dbReference>
<organism evidence="1 2">
    <name type="scientific">Candidatus Desulfovibrio intestinavium</name>
    <dbReference type="NCBI Taxonomy" id="2838534"/>
    <lineage>
        <taxon>Bacteria</taxon>
        <taxon>Pseudomonadati</taxon>
        <taxon>Thermodesulfobacteriota</taxon>
        <taxon>Desulfovibrionia</taxon>
        <taxon>Desulfovibrionales</taxon>
        <taxon>Desulfovibrionaceae</taxon>
        <taxon>Desulfovibrio</taxon>
    </lineage>
</organism>
<evidence type="ECO:0000313" key="1">
    <source>
        <dbReference type="EMBL" id="HJA78918.1"/>
    </source>
</evidence>
<proteinExistence type="predicted"/>
<comment type="caution">
    <text evidence="1">The sequence shown here is derived from an EMBL/GenBank/DDBJ whole genome shotgun (WGS) entry which is preliminary data.</text>
</comment>
<accession>A0A9D2HP02</accession>
<dbReference type="Gene3D" id="1.10.10.410">
    <property type="match status" value="1"/>
</dbReference>
<dbReference type="GO" id="GO:0016884">
    <property type="term" value="F:carbon-nitrogen ligase activity, with glutamine as amido-N-donor"/>
    <property type="evidence" value="ECO:0007669"/>
    <property type="project" value="InterPro"/>
</dbReference>
<dbReference type="Proteomes" id="UP000823821">
    <property type="component" value="Unassembled WGS sequence"/>
</dbReference>
<gene>
    <name evidence="1" type="ORF">H9784_05020</name>
</gene>
<dbReference type="Pfam" id="PF09424">
    <property type="entry name" value="YqeY"/>
    <property type="match status" value="1"/>
</dbReference>
<dbReference type="Gene3D" id="1.10.1510.10">
    <property type="entry name" value="Uncharacterised protein YqeY/AIM41 PF09424, N-terminal domain"/>
    <property type="match status" value="1"/>
</dbReference>
<sequence>MSLFEQIEKDYVQAYKAKDAVRLTVLRLLKTAVKNRLVDLRRPGGTLSDEEMLDVIIKEGKQRQDSIEQYNAANRPDLAQKEADELAVIQEYLPKALSEEELGRLIEETIAAVGAASPRDMGKVISAIMASHKGRVDGKALSEAVKLRLTPQ</sequence>
<dbReference type="SUPFAM" id="SSF89095">
    <property type="entry name" value="GatB/YqeY motif"/>
    <property type="match status" value="1"/>
</dbReference>